<keyword evidence="1" id="KW-0732">Signal</keyword>
<sequence length="154" mass="16644">MTCCFKKALAAATLALFAPDGHGAGSLRWIVASATAAEAQGATSGLTLDEKDQAAAVRDDKLIILLNFQNVRDGLEHSPDSTAVVVATSAQYAKAYLAKPEYKQIKQTTVYPVFIQSMDEYRNANFAGMKRLGTITFERTDSGVLISDNKLMLH</sequence>
<accession>A0A1H5HUH4</accession>
<dbReference type="OrthoDB" id="8239445at2"/>
<name>A0A1H5HUH4_9BRAD</name>
<evidence type="ECO:0000313" key="2">
    <source>
        <dbReference type="EMBL" id="SEE30888.1"/>
    </source>
</evidence>
<evidence type="ECO:0000256" key="1">
    <source>
        <dbReference type="SAM" id="SignalP"/>
    </source>
</evidence>
<feature type="signal peptide" evidence="1">
    <location>
        <begin position="1"/>
        <end position="23"/>
    </location>
</feature>
<dbReference type="AlphaFoldDB" id="A0A1H5HUH4"/>
<gene>
    <name evidence="2" type="ORF">SAMN05444164_7618</name>
</gene>
<evidence type="ECO:0000313" key="3">
    <source>
        <dbReference type="Proteomes" id="UP000198992"/>
    </source>
</evidence>
<dbReference type="Proteomes" id="UP000198992">
    <property type="component" value="Unassembled WGS sequence"/>
</dbReference>
<organism evidence="2 3">
    <name type="scientific">Bradyrhizobium erythrophlei</name>
    <dbReference type="NCBI Taxonomy" id="1437360"/>
    <lineage>
        <taxon>Bacteria</taxon>
        <taxon>Pseudomonadati</taxon>
        <taxon>Pseudomonadota</taxon>
        <taxon>Alphaproteobacteria</taxon>
        <taxon>Hyphomicrobiales</taxon>
        <taxon>Nitrobacteraceae</taxon>
        <taxon>Bradyrhizobium</taxon>
    </lineage>
</organism>
<feature type="chain" id="PRO_5011685361" evidence="1">
    <location>
        <begin position="24"/>
        <end position="154"/>
    </location>
</feature>
<dbReference type="EMBL" id="FNTH01000001">
    <property type="protein sequence ID" value="SEE30888.1"/>
    <property type="molecule type" value="Genomic_DNA"/>
</dbReference>
<reference evidence="2 3" key="1">
    <citation type="submission" date="2016-10" db="EMBL/GenBank/DDBJ databases">
        <authorList>
            <person name="de Groot N.N."/>
        </authorList>
    </citation>
    <scope>NUCLEOTIDE SEQUENCE [LARGE SCALE GENOMIC DNA]</scope>
    <source>
        <strain evidence="2 3">MT12</strain>
    </source>
</reference>
<proteinExistence type="predicted"/>
<protein>
    <submittedName>
        <fullName evidence="2">Uncharacterized protein</fullName>
    </submittedName>
</protein>
<dbReference type="RefSeq" id="WP_092124787.1">
    <property type="nucleotide sequence ID" value="NZ_FNTH01000001.1"/>
</dbReference>